<comment type="caution">
    <text evidence="2">The sequence shown here is derived from an EMBL/GenBank/DDBJ whole genome shotgun (WGS) entry which is preliminary data.</text>
</comment>
<name>U1M2T7_SEGRC</name>
<dbReference type="HOGENOM" id="CLU_3188874_0_0_11"/>
<accession>U1M2T7</accession>
<protein>
    <submittedName>
        <fullName evidence="2">Uncharacterized protein</fullName>
    </submittedName>
</protein>
<feature type="signal peptide" evidence="1">
    <location>
        <begin position="1"/>
        <end position="30"/>
    </location>
</feature>
<evidence type="ECO:0000313" key="3">
    <source>
        <dbReference type="Proteomes" id="UP000004816"/>
    </source>
</evidence>
<dbReference type="EMBL" id="ACZI02000001">
    <property type="protein sequence ID" value="ERG69420.1"/>
    <property type="molecule type" value="Genomic_DNA"/>
</dbReference>
<gene>
    <name evidence="2" type="ORF">HMPREF9336_04116</name>
</gene>
<evidence type="ECO:0000256" key="1">
    <source>
        <dbReference type="SAM" id="SignalP"/>
    </source>
</evidence>
<dbReference type="PROSITE" id="PS51318">
    <property type="entry name" value="TAT"/>
    <property type="match status" value="1"/>
</dbReference>
<reference evidence="2 3" key="1">
    <citation type="journal article" date="2011" name="Stand. Genomic Sci.">
        <title>High quality draft genome sequence of Segniliparus rugosus CDC 945(T)= (ATCC BAA-974(T)).</title>
        <authorList>
            <person name="Earl A.M."/>
            <person name="Desjardins C.A."/>
            <person name="Fitzgerald M.G."/>
            <person name="Arachchi H.M."/>
            <person name="Zeng Q."/>
            <person name="Mehta T."/>
            <person name="Griggs A."/>
            <person name="Birren B.W."/>
            <person name="Toney N.C."/>
            <person name="Carr J."/>
            <person name="Posey J."/>
            <person name="Butler W.R."/>
        </authorList>
    </citation>
    <scope>NUCLEOTIDE SEQUENCE [LARGE SCALE GENOMIC DNA]</scope>
    <source>
        <strain evidence="3">ATCC BAA-974 / DSM 45345 / CCUG 50838 / CIP 108380 / JCM 13579 / CDC 945</strain>
    </source>
</reference>
<keyword evidence="3" id="KW-1185">Reference proteome</keyword>
<dbReference type="AlphaFoldDB" id="U1M2T7"/>
<dbReference type="Proteomes" id="UP000004816">
    <property type="component" value="Unassembled WGS sequence"/>
</dbReference>
<evidence type="ECO:0000313" key="2">
    <source>
        <dbReference type="EMBL" id="ERG69420.1"/>
    </source>
</evidence>
<keyword evidence="1" id="KW-0732">Signal</keyword>
<dbReference type="InterPro" id="IPR006311">
    <property type="entry name" value="TAT_signal"/>
</dbReference>
<feature type="chain" id="PRO_5004616428" evidence="1">
    <location>
        <begin position="31"/>
        <end position="46"/>
    </location>
</feature>
<sequence>MSPRRLATKIIASAVLAAVAVSGLAPVALAENNGNNQHAGQSAPAR</sequence>
<dbReference type="RefSeq" id="WP_021030043.1">
    <property type="nucleotide sequence ID" value="NZ_KI391953.1"/>
</dbReference>
<proteinExistence type="predicted"/>
<dbReference type="STRING" id="679197.HMPREF9336_04116"/>
<organism evidence="2 3">
    <name type="scientific">Segniliparus rugosus (strain ATCC BAA-974 / DSM 45345 / CCUG 50838 / CIP 108380 / JCM 13579 / CDC 945)</name>
    <dbReference type="NCBI Taxonomy" id="679197"/>
    <lineage>
        <taxon>Bacteria</taxon>
        <taxon>Bacillati</taxon>
        <taxon>Actinomycetota</taxon>
        <taxon>Actinomycetes</taxon>
        <taxon>Mycobacteriales</taxon>
        <taxon>Segniliparaceae</taxon>
        <taxon>Segniliparus</taxon>
    </lineage>
</organism>